<feature type="transmembrane region" description="Helical" evidence="1">
    <location>
        <begin position="298"/>
        <end position="315"/>
    </location>
</feature>
<dbReference type="AlphaFoldDB" id="A0A1R4FEL3"/>
<feature type="transmembrane region" description="Helical" evidence="1">
    <location>
        <begin position="78"/>
        <end position="109"/>
    </location>
</feature>
<feature type="transmembrane region" description="Helical" evidence="1">
    <location>
        <begin position="273"/>
        <end position="292"/>
    </location>
</feature>
<dbReference type="SUPFAM" id="SSF103473">
    <property type="entry name" value="MFS general substrate transporter"/>
    <property type="match status" value="1"/>
</dbReference>
<evidence type="ECO:0000313" key="2">
    <source>
        <dbReference type="EMBL" id="SJM54251.1"/>
    </source>
</evidence>
<keyword evidence="3" id="KW-1185">Reference proteome</keyword>
<keyword evidence="1" id="KW-0472">Membrane</keyword>
<organism evidence="2 3">
    <name type="scientific">Arthrobacter rhombi</name>
    <dbReference type="NCBI Taxonomy" id="71253"/>
    <lineage>
        <taxon>Bacteria</taxon>
        <taxon>Bacillati</taxon>
        <taxon>Actinomycetota</taxon>
        <taxon>Actinomycetes</taxon>
        <taxon>Micrococcales</taxon>
        <taxon>Micrococcaceae</taxon>
        <taxon>Arthrobacter</taxon>
    </lineage>
</organism>
<name>A0A1R4FEL3_9MICC</name>
<keyword evidence="1" id="KW-1133">Transmembrane helix</keyword>
<dbReference type="InterPro" id="IPR011701">
    <property type="entry name" value="MFS"/>
</dbReference>
<dbReference type="EMBL" id="FUHW01000016">
    <property type="protein sequence ID" value="SJM54251.1"/>
    <property type="molecule type" value="Genomic_DNA"/>
</dbReference>
<feature type="transmembrane region" description="Helical" evidence="1">
    <location>
        <begin position="356"/>
        <end position="376"/>
    </location>
</feature>
<feature type="transmembrane region" description="Helical" evidence="1">
    <location>
        <begin position="12"/>
        <end position="38"/>
    </location>
</feature>
<proteinExistence type="predicted"/>
<feature type="transmembrane region" description="Helical" evidence="1">
    <location>
        <begin position="209"/>
        <end position="227"/>
    </location>
</feature>
<dbReference type="Proteomes" id="UP000195913">
    <property type="component" value="Unassembled WGS sequence"/>
</dbReference>
<dbReference type="Gene3D" id="1.20.1250.20">
    <property type="entry name" value="MFS general substrate transporter like domains"/>
    <property type="match status" value="1"/>
</dbReference>
<dbReference type="InterPro" id="IPR036259">
    <property type="entry name" value="MFS_trans_sf"/>
</dbReference>
<dbReference type="GO" id="GO:0022857">
    <property type="term" value="F:transmembrane transporter activity"/>
    <property type="evidence" value="ECO:0007669"/>
    <property type="project" value="InterPro"/>
</dbReference>
<accession>A0A1R4FEL3</accession>
<sequence length="399" mass="40737">MTSYRDLFRAPGVLRVVVSQLVARFPAGMLALAALIHVEHVHDSYTAAGLVLAALAIGQAVAGPLSSRIFGRFGMHRVLLVTLVLSGVSILVLALPGLSVTAYAVIAFISGMSTPPFQQAARSIYPSLVAPGARGALFSFDASLQEIIWILGPVLTTFVSLTINTSLGVVMAAVFVTGGGIWFITTEQISRAVAAPPTGRFGSVLRSPALRLAAVIGFLICGCISMVEASVVATFGEGGAQSGIILGVLCVGSLSAGLYLGRKRINRYSTARRMVVVVIGLALASVSTDFWWLMGTVFLAGLGVAPVIAALTQMTSSGVPAADVAEAFGWTTTAQLIGVALGSAVAGALIDGPGTQAAFVGATVVAVITLGVAVAVKRGQPGVPETVDELIDAGYTKAA</sequence>
<keyword evidence="1" id="KW-0812">Transmembrane</keyword>
<dbReference type="RefSeq" id="WP_158225960.1">
    <property type="nucleotide sequence ID" value="NZ_FUHW01000016.1"/>
</dbReference>
<feature type="transmembrane region" description="Helical" evidence="1">
    <location>
        <begin position="161"/>
        <end position="184"/>
    </location>
</feature>
<dbReference type="PANTHER" id="PTHR23542:SF1">
    <property type="entry name" value="MAJOR FACILITATOR SUPERFAMILY (MFS) PROFILE DOMAIN-CONTAINING PROTEIN"/>
    <property type="match status" value="1"/>
</dbReference>
<dbReference type="Pfam" id="PF07690">
    <property type="entry name" value="MFS_1"/>
    <property type="match status" value="1"/>
</dbReference>
<evidence type="ECO:0000313" key="3">
    <source>
        <dbReference type="Proteomes" id="UP000195913"/>
    </source>
</evidence>
<evidence type="ECO:0000256" key="1">
    <source>
        <dbReference type="SAM" id="Phobius"/>
    </source>
</evidence>
<dbReference type="PANTHER" id="PTHR23542">
    <property type="match status" value="1"/>
</dbReference>
<feature type="transmembrane region" description="Helical" evidence="1">
    <location>
        <begin position="44"/>
        <end position="66"/>
    </location>
</feature>
<feature type="transmembrane region" description="Helical" evidence="1">
    <location>
        <begin position="239"/>
        <end position="261"/>
    </location>
</feature>
<reference evidence="2 3" key="1">
    <citation type="submission" date="2017-02" db="EMBL/GenBank/DDBJ databases">
        <authorList>
            <person name="Peterson S.W."/>
        </authorList>
    </citation>
    <scope>NUCLEOTIDE SEQUENCE [LARGE SCALE GENOMIC DNA]</scope>
    <source>
        <strain evidence="2 3">B Ar 00.02</strain>
    </source>
</reference>
<protein>
    <submittedName>
        <fullName evidence="2">ABC transporter, permease protein</fullName>
    </submittedName>
</protein>
<gene>
    <name evidence="2" type="ORF">FM101_03525</name>
</gene>
<feature type="transmembrane region" description="Helical" evidence="1">
    <location>
        <begin position="327"/>
        <end position="350"/>
    </location>
</feature>